<dbReference type="CDD" id="cd06445">
    <property type="entry name" value="ATase"/>
    <property type="match status" value="1"/>
</dbReference>
<proteinExistence type="predicted"/>
<keyword evidence="1" id="KW-0227">DNA damage</keyword>
<gene>
    <name evidence="3" type="ORF">HY076_00970</name>
</gene>
<dbReference type="PANTHER" id="PTHR42942:SF1">
    <property type="entry name" value="ALKYLTRANSFERASE-LIKE PROTEIN 1"/>
    <property type="match status" value="1"/>
</dbReference>
<dbReference type="InterPro" id="IPR036217">
    <property type="entry name" value="MethylDNA_cys_MeTrfase_DNAb"/>
</dbReference>
<dbReference type="Pfam" id="PF01035">
    <property type="entry name" value="DNA_binding_1"/>
    <property type="match status" value="1"/>
</dbReference>
<comment type="caution">
    <text evidence="3">The sequence shown here is derived from an EMBL/GenBank/DDBJ whole genome shotgun (WGS) entry which is preliminary data.</text>
</comment>
<organism evidence="3 4">
    <name type="scientific">Eiseniibacteriota bacterium</name>
    <dbReference type="NCBI Taxonomy" id="2212470"/>
    <lineage>
        <taxon>Bacteria</taxon>
        <taxon>Candidatus Eiseniibacteriota</taxon>
    </lineage>
</organism>
<evidence type="ECO:0000313" key="3">
    <source>
        <dbReference type="EMBL" id="MBI3538832.1"/>
    </source>
</evidence>
<sequence length="82" mass="8891">IATVAGLPGRARQVGYALHALPAGHPLPWHRVLGAGGRISLMRLDVGAGLDQRQRLESEGVRFGARGRVDLATFGWKPRRRS</sequence>
<dbReference type="Gene3D" id="1.10.10.10">
    <property type="entry name" value="Winged helix-like DNA-binding domain superfamily/Winged helix DNA-binding domain"/>
    <property type="match status" value="1"/>
</dbReference>
<evidence type="ECO:0000313" key="4">
    <source>
        <dbReference type="Proteomes" id="UP000807850"/>
    </source>
</evidence>
<dbReference type="PANTHER" id="PTHR42942">
    <property type="entry name" value="6-O-METHYLGUANINE DNA METHYLTRANSFERASE"/>
    <property type="match status" value="1"/>
</dbReference>
<dbReference type="InterPro" id="IPR052520">
    <property type="entry name" value="ATL_DNA_repair"/>
</dbReference>
<dbReference type="InterPro" id="IPR014048">
    <property type="entry name" value="MethylDNA_cys_MeTrfase_DNA-bd"/>
</dbReference>
<protein>
    <submittedName>
        <fullName evidence="3">MGMT family protein</fullName>
    </submittedName>
</protein>
<name>A0A9D6L8G5_UNCEI</name>
<dbReference type="AlphaFoldDB" id="A0A9D6L8G5"/>
<dbReference type="SUPFAM" id="SSF46767">
    <property type="entry name" value="Methylated DNA-protein cysteine methyltransferase, C-terminal domain"/>
    <property type="match status" value="1"/>
</dbReference>
<dbReference type="InterPro" id="IPR036388">
    <property type="entry name" value="WH-like_DNA-bd_sf"/>
</dbReference>
<dbReference type="GO" id="GO:0006281">
    <property type="term" value="P:DNA repair"/>
    <property type="evidence" value="ECO:0007669"/>
    <property type="project" value="InterPro"/>
</dbReference>
<evidence type="ECO:0000256" key="1">
    <source>
        <dbReference type="ARBA" id="ARBA00022763"/>
    </source>
</evidence>
<dbReference type="EMBL" id="JACQAY010000032">
    <property type="protein sequence ID" value="MBI3538832.1"/>
    <property type="molecule type" value="Genomic_DNA"/>
</dbReference>
<feature type="non-terminal residue" evidence="3">
    <location>
        <position position="1"/>
    </location>
</feature>
<feature type="domain" description="Methylated-DNA-[protein]-cysteine S-methyltransferase DNA binding" evidence="2">
    <location>
        <begin position="1"/>
        <end position="61"/>
    </location>
</feature>
<accession>A0A9D6L8G5</accession>
<reference evidence="3" key="1">
    <citation type="submission" date="2020-07" db="EMBL/GenBank/DDBJ databases">
        <title>Huge and variable diversity of episymbiotic CPR bacteria and DPANN archaea in groundwater ecosystems.</title>
        <authorList>
            <person name="He C.Y."/>
            <person name="Keren R."/>
            <person name="Whittaker M."/>
            <person name="Farag I.F."/>
            <person name="Doudna J."/>
            <person name="Cate J.H.D."/>
            <person name="Banfield J.F."/>
        </authorList>
    </citation>
    <scope>NUCLEOTIDE SEQUENCE</scope>
    <source>
        <strain evidence="3">NC_groundwater_928_Pr1_S-0.2um_72_17</strain>
    </source>
</reference>
<evidence type="ECO:0000259" key="2">
    <source>
        <dbReference type="Pfam" id="PF01035"/>
    </source>
</evidence>
<dbReference type="GO" id="GO:0003824">
    <property type="term" value="F:catalytic activity"/>
    <property type="evidence" value="ECO:0007669"/>
    <property type="project" value="InterPro"/>
</dbReference>
<dbReference type="Proteomes" id="UP000807850">
    <property type="component" value="Unassembled WGS sequence"/>
</dbReference>